<accession>A0A835YJP1</accession>
<keyword evidence="2 3" id="KW-0040">ANK repeat</keyword>
<dbReference type="OrthoDB" id="20872at2759"/>
<dbReference type="AlphaFoldDB" id="A0A835YJP1"/>
<feature type="compositionally biased region" description="Low complexity" evidence="4">
    <location>
        <begin position="374"/>
        <end position="385"/>
    </location>
</feature>
<evidence type="ECO:0000256" key="3">
    <source>
        <dbReference type="PROSITE-ProRule" id="PRU00023"/>
    </source>
</evidence>
<dbReference type="PROSITE" id="PS50297">
    <property type="entry name" value="ANK_REP_REGION"/>
    <property type="match status" value="1"/>
</dbReference>
<feature type="region of interest" description="Disordered" evidence="4">
    <location>
        <begin position="182"/>
        <end position="336"/>
    </location>
</feature>
<dbReference type="Pfam" id="PF00023">
    <property type="entry name" value="Ank"/>
    <property type="match status" value="1"/>
</dbReference>
<evidence type="ECO:0000256" key="2">
    <source>
        <dbReference type="ARBA" id="ARBA00023043"/>
    </source>
</evidence>
<feature type="compositionally biased region" description="Polar residues" evidence="4">
    <location>
        <begin position="363"/>
        <end position="373"/>
    </location>
</feature>
<dbReference type="GO" id="GO:0005634">
    <property type="term" value="C:nucleus"/>
    <property type="evidence" value="ECO:0007669"/>
    <property type="project" value="TreeGrafter"/>
</dbReference>
<dbReference type="SUPFAM" id="SSF48403">
    <property type="entry name" value="Ankyrin repeat"/>
    <property type="match status" value="1"/>
</dbReference>
<feature type="compositionally biased region" description="Low complexity" evidence="4">
    <location>
        <begin position="253"/>
        <end position="303"/>
    </location>
</feature>
<proteinExistence type="predicted"/>
<keyword evidence="6" id="KW-1185">Reference proteome</keyword>
<evidence type="ECO:0000256" key="1">
    <source>
        <dbReference type="ARBA" id="ARBA00022737"/>
    </source>
</evidence>
<feature type="region of interest" description="Disordered" evidence="4">
    <location>
        <begin position="349"/>
        <end position="407"/>
    </location>
</feature>
<dbReference type="PANTHER" id="PTHR24201:SF2">
    <property type="entry name" value="ANKYRIN REPEAT DOMAIN-CONTAINING PROTEIN 42"/>
    <property type="match status" value="1"/>
</dbReference>
<dbReference type="Proteomes" id="UP000664859">
    <property type="component" value="Unassembled WGS sequence"/>
</dbReference>
<dbReference type="Gene3D" id="1.25.40.20">
    <property type="entry name" value="Ankyrin repeat-containing domain"/>
    <property type="match status" value="2"/>
</dbReference>
<evidence type="ECO:0000313" key="5">
    <source>
        <dbReference type="EMBL" id="KAG5176746.1"/>
    </source>
</evidence>
<feature type="repeat" description="ANK" evidence="3">
    <location>
        <begin position="38"/>
        <end position="71"/>
    </location>
</feature>
<dbReference type="InterPro" id="IPR036770">
    <property type="entry name" value="Ankyrin_rpt-contain_sf"/>
</dbReference>
<sequence>MNKTHCDLIAAAYKGRLEDVKRLVSKEGCDCDKPDSFKGSTALHWACRGGKLEVAQWLVEEAGADPAARNQDGRTPLFFACDGCHESVVKWLVGSCGADVNSKDDIDGQTPLHRLCSAGLVRGLPAVTGVLSYLIKDGRANVYVTDNGGKTPEHVSERVPLGEWKGKNLGIADMLKAARAPEPEPDFDISSLPDDGSDLPAEMGSLHSTASGAKGPSRPTSMSSVAQRVAAVNGSASNRNSGSNYAVARANLSSSGSRRGSGASSATSSGHGSIAGTSGPRAAFASGASSVSASGHGSSTVSGPRGSLTSGTGSRPVSMSKVKSLTAAFEQQQVSGTTPVVAETVPAAAAGSVGTGPGGLRRSSGNSVSFSVRTASTPAESAAAPTEEESPNRRSFLSKLRQFNRKA</sequence>
<dbReference type="PROSITE" id="PS50088">
    <property type="entry name" value="ANK_REPEAT"/>
    <property type="match status" value="1"/>
</dbReference>
<organism evidence="5 6">
    <name type="scientific">Tribonema minus</name>
    <dbReference type="NCBI Taxonomy" id="303371"/>
    <lineage>
        <taxon>Eukaryota</taxon>
        <taxon>Sar</taxon>
        <taxon>Stramenopiles</taxon>
        <taxon>Ochrophyta</taxon>
        <taxon>PX clade</taxon>
        <taxon>Xanthophyceae</taxon>
        <taxon>Tribonematales</taxon>
        <taxon>Tribonemataceae</taxon>
        <taxon>Tribonema</taxon>
    </lineage>
</organism>
<feature type="compositionally biased region" description="Polar residues" evidence="4">
    <location>
        <begin position="307"/>
        <end position="336"/>
    </location>
</feature>
<dbReference type="InterPro" id="IPR002110">
    <property type="entry name" value="Ankyrin_rpt"/>
</dbReference>
<name>A0A835YJP1_9STRA</name>
<dbReference type="SMART" id="SM00248">
    <property type="entry name" value="ANK"/>
    <property type="match status" value="3"/>
</dbReference>
<dbReference type="Pfam" id="PF12796">
    <property type="entry name" value="Ank_2"/>
    <property type="match status" value="1"/>
</dbReference>
<evidence type="ECO:0000256" key="4">
    <source>
        <dbReference type="SAM" id="MobiDB-lite"/>
    </source>
</evidence>
<protein>
    <submittedName>
        <fullName evidence="5">Ankyrin repeat-containing domain protein</fullName>
    </submittedName>
</protein>
<dbReference type="EMBL" id="JAFCMP010000534">
    <property type="protein sequence ID" value="KAG5176746.1"/>
    <property type="molecule type" value="Genomic_DNA"/>
</dbReference>
<gene>
    <name evidence="5" type="ORF">JKP88DRAFT_265367</name>
</gene>
<dbReference type="PANTHER" id="PTHR24201">
    <property type="entry name" value="ANK_REP_REGION DOMAIN-CONTAINING PROTEIN"/>
    <property type="match status" value="1"/>
</dbReference>
<dbReference type="InterPro" id="IPR050776">
    <property type="entry name" value="Ank_Repeat/CDKN_Inhibitor"/>
</dbReference>
<comment type="caution">
    <text evidence="5">The sequence shown here is derived from an EMBL/GenBank/DDBJ whole genome shotgun (WGS) entry which is preliminary data.</text>
</comment>
<feature type="compositionally biased region" description="Low complexity" evidence="4">
    <location>
        <begin position="229"/>
        <end position="246"/>
    </location>
</feature>
<reference evidence="5" key="1">
    <citation type="submission" date="2021-02" db="EMBL/GenBank/DDBJ databases">
        <title>First Annotated Genome of the Yellow-green Alga Tribonema minus.</title>
        <authorList>
            <person name="Mahan K.M."/>
        </authorList>
    </citation>
    <scope>NUCLEOTIDE SEQUENCE</scope>
    <source>
        <strain evidence="5">UTEX B ZZ1240</strain>
    </source>
</reference>
<evidence type="ECO:0000313" key="6">
    <source>
        <dbReference type="Proteomes" id="UP000664859"/>
    </source>
</evidence>
<keyword evidence="1" id="KW-0677">Repeat</keyword>